<accession>A0A8E0RLI2</accession>
<evidence type="ECO:0000256" key="1">
    <source>
        <dbReference type="ARBA" id="ARBA00022741"/>
    </source>
</evidence>
<proteinExistence type="predicted"/>
<sequence>MADYSLVGFPNAGKSSLLQALSNVPVKIASYPFTTVQPKIAHCKYPDGRLFSLADLPGLADIYARYSARLDGDQRSKIYTPGVEYTESAADNSSDASTLPALKHTNFLKHVERSSCLLLVLDALGFRQDQYSAWRSPLSCAYLIMHLLERWSGGYLLEKPMVCVVNKMDLPGAETEIPSWLELLSNMRSKEAREASELPDLLLPHFVPQFEDIHLVSAKTGNQIPELKESLRRHLDTIELRKRQDEISRTADKQRELDKKFLFDRGTTYC</sequence>
<dbReference type="PANTHER" id="PTHR11702:SF43">
    <property type="entry name" value="GTP-BINDING PROTEIN 10"/>
    <property type="match status" value="1"/>
</dbReference>
<keyword evidence="4" id="KW-1185">Reference proteome</keyword>
<reference evidence="3" key="1">
    <citation type="submission" date="2019-05" db="EMBL/GenBank/DDBJ databases">
        <title>Annotation for the trematode Fasciolopsis buski.</title>
        <authorList>
            <person name="Choi Y.-J."/>
        </authorList>
    </citation>
    <scope>NUCLEOTIDE SEQUENCE</scope>
    <source>
        <strain evidence="3">HT</strain>
        <tissue evidence="3">Whole worm</tissue>
    </source>
</reference>
<dbReference type="Proteomes" id="UP000728185">
    <property type="component" value="Unassembled WGS sequence"/>
</dbReference>
<organism evidence="3 4">
    <name type="scientific">Fasciolopsis buskii</name>
    <dbReference type="NCBI Taxonomy" id="27845"/>
    <lineage>
        <taxon>Eukaryota</taxon>
        <taxon>Metazoa</taxon>
        <taxon>Spiralia</taxon>
        <taxon>Lophotrochozoa</taxon>
        <taxon>Platyhelminthes</taxon>
        <taxon>Trematoda</taxon>
        <taxon>Digenea</taxon>
        <taxon>Plagiorchiida</taxon>
        <taxon>Echinostomata</taxon>
        <taxon>Echinostomatoidea</taxon>
        <taxon>Fasciolidae</taxon>
        <taxon>Fasciolopsis</taxon>
    </lineage>
</organism>
<feature type="domain" description="OBG-type G" evidence="2">
    <location>
        <begin position="2"/>
        <end position="59"/>
    </location>
</feature>
<dbReference type="EMBL" id="LUCM01009537">
    <property type="protein sequence ID" value="KAA0186847.1"/>
    <property type="molecule type" value="Genomic_DNA"/>
</dbReference>
<dbReference type="GO" id="GO:0005525">
    <property type="term" value="F:GTP binding"/>
    <property type="evidence" value="ECO:0007669"/>
    <property type="project" value="InterPro"/>
</dbReference>
<dbReference type="AlphaFoldDB" id="A0A8E0RLI2"/>
<dbReference type="InterPro" id="IPR006073">
    <property type="entry name" value="GTP-bd"/>
</dbReference>
<dbReference type="PANTHER" id="PTHR11702">
    <property type="entry name" value="DEVELOPMENTALLY REGULATED GTP-BINDING PROTEIN-RELATED"/>
    <property type="match status" value="1"/>
</dbReference>
<dbReference type="InterPro" id="IPR045086">
    <property type="entry name" value="OBG_GTPase"/>
</dbReference>
<evidence type="ECO:0000259" key="2">
    <source>
        <dbReference type="PROSITE" id="PS51710"/>
    </source>
</evidence>
<dbReference type="Pfam" id="PF01926">
    <property type="entry name" value="MMR_HSR1"/>
    <property type="match status" value="1"/>
</dbReference>
<dbReference type="InterPro" id="IPR031167">
    <property type="entry name" value="G_OBG"/>
</dbReference>
<dbReference type="PROSITE" id="PS51710">
    <property type="entry name" value="G_OBG"/>
    <property type="match status" value="1"/>
</dbReference>
<dbReference type="PRINTS" id="PR00326">
    <property type="entry name" value="GTP1OBG"/>
</dbReference>
<dbReference type="GO" id="GO:0005739">
    <property type="term" value="C:mitochondrion"/>
    <property type="evidence" value="ECO:0007669"/>
    <property type="project" value="TreeGrafter"/>
</dbReference>
<name>A0A8E0RLI2_9TREM</name>
<dbReference type="GO" id="GO:0003924">
    <property type="term" value="F:GTPase activity"/>
    <property type="evidence" value="ECO:0007669"/>
    <property type="project" value="InterPro"/>
</dbReference>
<gene>
    <name evidence="3" type="ORF">FBUS_07918</name>
</gene>
<comment type="caution">
    <text evidence="3">The sequence shown here is derived from an EMBL/GenBank/DDBJ whole genome shotgun (WGS) entry which is preliminary data.</text>
</comment>
<keyword evidence="1" id="KW-0547">Nucleotide-binding</keyword>
<dbReference type="InterPro" id="IPR027417">
    <property type="entry name" value="P-loop_NTPase"/>
</dbReference>
<protein>
    <submittedName>
        <fullName evidence="3">GTP-binding protein 10</fullName>
    </submittedName>
</protein>
<evidence type="ECO:0000313" key="3">
    <source>
        <dbReference type="EMBL" id="KAA0186847.1"/>
    </source>
</evidence>
<dbReference type="SUPFAM" id="SSF52540">
    <property type="entry name" value="P-loop containing nucleoside triphosphate hydrolases"/>
    <property type="match status" value="1"/>
</dbReference>
<evidence type="ECO:0000313" key="4">
    <source>
        <dbReference type="Proteomes" id="UP000728185"/>
    </source>
</evidence>
<dbReference type="OrthoDB" id="347018at2759"/>
<dbReference type="Gene3D" id="3.40.50.300">
    <property type="entry name" value="P-loop containing nucleotide triphosphate hydrolases"/>
    <property type="match status" value="1"/>
</dbReference>